<evidence type="ECO:0000256" key="7">
    <source>
        <dbReference type="ARBA" id="ARBA00022857"/>
    </source>
</evidence>
<comment type="catalytic activity">
    <reaction evidence="10 11">
        <text>(R)-pantoate + NADP(+) = 2-dehydropantoate + NADPH + H(+)</text>
        <dbReference type="Rhea" id="RHEA:16233"/>
        <dbReference type="ChEBI" id="CHEBI:11561"/>
        <dbReference type="ChEBI" id="CHEBI:15378"/>
        <dbReference type="ChEBI" id="CHEBI:15980"/>
        <dbReference type="ChEBI" id="CHEBI:57783"/>
        <dbReference type="ChEBI" id="CHEBI:58349"/>
        <dbReference type="EC" id="1.1.1.169"/>
    </reaction>
</comment>
<evidence type="ECO:0000256" key="11">
    <source>
        <dbReference type="RuleBase" id="RU362068"/>
    </source>
</evidence>
<dbReference type="Pfam" id="PF02558">
    <property type="entry name" value="ApbA"/>
    <property type="match status" value="1"/>
</dbReference>
<organism evidence="14 15">
    <name type="scientific">Guptibacillus hwajinpoensis</name>
    <dbReference type="NCBI Taxonomy" id="208199"/>
    <lineage>
        <taxon>Bacteria</taxon>
        <taxon>Bacillati</taxon>
        <taxon>Bacillota</taxon>
        <taxon>Bacilli</taxon>
        <taxon>Bacillales</taxon>
        <taxon>Guptibacillaceae</taxon>
        <taxon>Guptibacillus</taxon>
    </lineage>
</organism>
<dbReference type="EC" id="1.1.1.169" evidence="4 11"/>
<evidence type="ECO:0000256" key="6">
    <source>
        <dbReference type="ARBA" id="ARBA00022655"/>
    </source>
</evidence>
<evidence type="ECO:0000256" key="1">
    <source>
        <dbReference type="ARBA" id="ARBA00002919"/>
    </source>
</evidence>
<name>A0A845EYT8_9BACL</name>
<dbReference type="SUPFAM" id="SSF51735">
    <property type="entry name" value="NAD(P)-binding Rossmann-fold domains"/>
    <property type="match status" value="1"/>
</dbReference>
<dbReference type="InterPro" id="IPR013328">
    <property type="entry name" value="6PGD_dom2"/>
</dbReference>
<feature type="domain" description="Ketopantoate reductase N-terminal" evidence="12">
    <location>
        <begin position="4"/>
        <end position="150"/>
    </location>
</feature>
<reference evidence="14 15" key="1">
    <citation type="submission" date="2019-11" db="EMBL/GenBank/DDBJ databases">
        <title>Genome sequences of 17 halophilic strains isolated from different environments.</title>
        <authorList>
            <person name="Furrow R.E."/>
        </authorList>
    </citation>
    <scope>NUCLEOTIDE SEQUENCE [LARGE SCALE GENOMIC DNA]</scope>
    <source>
        <strain evidence="14 15">22506_14_FS</strain>
    </source>
</reference>
<dbReference type="PANTHER" id="PTHR43765:SF2">
    <property type="entry name" value="2-DEHYDROPANTOATE 2-REDUCTASE"/>
    <property type="match status" value="1"/>
</dbReference>
<evidence type="ECO:0000259" key="13">
    <source>
        <dbReference type="Pfam" id="PF08546"/>
    </source>
</evidence>
<dbReference type="InterPro" id="IPR008927">
    <property type="entry name" value="6-PGluconate_DH-like_C_sf"/>
</dbReference>
<dbReference type="NCBIfam" id="TIGR00745">
    <property type="entry name" value="apbA_panE"/>
    <property type="match status" value="1"/>
</dbReference>
<keyword evidence="8 11" id="KW-0560">Oxidoreductase</keyword>
<dbReference type="GO" id="GO:0005737">
    <property type="term" value="C:cytoplasm"/>
    <property type="evidence" value="ECO:0007669"/>
    <property type="project" value="TreeGrafter"/>
</dbReference>
<dbReference type="InterPro" id="IPR050838">
    <property type="entry name" value="Ketopantoate_reductase"/>
</dbReference>
<evidence type="ECO:0000256" key="3">
    <source>
        <dbReference type="ARBA" id="ARBA00007870"/>
    </source>
</evidence>
<dbReference type="SUPFAM" id="SSF48179">
    <property type="entry name" value="6-phosphogluconate dehydrogenase C-terminal domain-like"/>
    <property type="match status" value="1"/>
</dbReference>
<dbReference type="Pfam" id="PF08546">
    <property type="entry name" value="ApbA_C"/>
    <property type="match status" value="1"/>
</dbReference>
<evidence type="ECO:0000256" key="10">
    <source>
        <dbReference type="ARBA" id="ARBA00048793"/>
    </source>
</evidence>
<sequence>MLNVTIIGAGSIGLLVAAKLAMNGQVVTVVCRRKHQADQLRKGINYINHDKTQCVKVQATHHLSSKKTDLLIVAVKSNQVPSVLSLIKEVYQDSNLPDILFIQNGMGHLSYIELLHHNVLVGVVEHGALKIDERTVEHTGDGIIRMSAYSGVPNVLTALSSEDFPVHYEHDWYEMLAKKLVINCAINPLSSIYGVLNGELLQNARFYSLMRELVKEACEVLELEFERSWNDVQLVCRKTSANTSSMLADIQAGRLTEIDAITGYVLKEAEARGKYVPFSRFVFDSVKGLEMVTR</sequence>
<dbReference type="GO" id="GO:0015940">
    <property type="term" value="P:pantothenate biosynthetic process"/>
    <property type="evidence" value="ECO:0007669"/>
    <property type="project" value="UniProtKB-UniPathway"/>
</dbReference>
<feature type="domain" description="Ketopantoate reductase C-terminal" evidence="13">
    <location>
        <begin position="174"/>
        <end position="290"/>
    </location>
</feature>
<evidence type="ECO:0000313" key="15">
    <source>
        <dbReference type="Proteomes" id="UP000447833"/>
    </source>
</evidence>
<dbReference type="NCBIfam" id="NF005093">
    <property type="entry name" value="PRK06522.2-4"/>
    <property type="match status" value="1"/>
</dbReference>
<dbReference type="Gene3D" id="1.10.1040.10">
    <property type="entry name" value="N-(1-d-carboxylethyl)-l-norvaline Dehydrogenase, domain 2"/>
    <property type="match status" value="1"/>
</dbReference>
<dbReference type="GO" id="GO:0050661">
    <property type="term" value="F:NADP binding"/>
    <property type="evidence" value="ECO:0007669"/>
    <property type="project" value="TreeGrafter"/>
</dbReference>
<dbReference type="Gene3D" id="3.40.50.720">
    <property type="entry name" value="NAD(P)-binding Rossmann-like Domain"/>
    <property type="match status" value="1"/>
</dbReference>
<comment type="caution">
    <text evidence="14">The sequence shown here is derived from an EMBL/GenBank/DDBJ whole genome shotgun (WGS) entry which is preliminary data.</text>
</comment>
<comment type="pathway">
    <text evidence="2 11">Cofactor biosynthesis; (R)-pantothenate biosynthesis; (R)-pantoate from 3-methyl-2-oxobutanoate: step 2/2.</text>
</comment>
<keyword evidence="6 11" id="KW-0566">Pantothenate biosynthesis</keyword>
<accession>A0A845EYT8</accession>
<proteinExistence type="inferred from homology"/>
<dbReference type="PANTHER" id="PTHR43765">
    <property type="entry name" value="2-DEHYDROPANTOATE 2-REDUCTASE-RELATED"/>
    <property type="match status" value="1"/>
</dbReference>
<protein>
    <recommendedName>
        <fullName evidence="5 11">2-dehydropantoate 2-reductase</fullName>
        <ecNumber evidence="4 11">1.1.1.169</ecNumber>
    </recommendedName>
    <alternativeName>
        <fullName evidence="9 11">Ketopantoate reductase</fullName>
    </alternativeName>
</protein>
<gene>
    <name evidence="14" type="ORF">GLW07_10005</name>
</gene>
<evidence type="ECO:0000313" key="14">
    <source>
        <dbReference type="EMBL" id="MYL63685.1"/>
    </source>
</evidence>
<dbReference type="AlphaFoldDB" id="A0A845EYT8"/>
<comment type="similarity">
    <text evidence="3 11">Belongs to the ketopantoate reductase family.</text>
</comment>
<dbReference type="InterPro" id="IPR013752">
    <property type="entry name" value="KPA_reductase"/>
</dbReference>
<evidence type="ECO:0000256" key="8">
    <source>
        <dbReference type="ARBA" id="ARBA00023002"/>
    </source>
</evidence>
<dbReference type="GO" id="GO:0008677">
    <property type="term" value="F:2-dehydropantoate 2-reductase activity"/>
    <property type="evidence" value="ECO:0007669"/>
    <property type="project" value="UniProtKB-EC"/>
</dbReference>
<dbReference type="InterPro" id="IPR003710">
    <property type="entry name" value="ApbA"/>
</dbReference>
<evidence type="ECO:0000256" key="5">
    <source>
        <dbReference type="ARBA" id="ARBA00019465"/>
    </source>
</evidence>
<dbReference type="UniPathway" id="UPA00028">
    <property type="reaction ID" value="UER00004"/>
</dbReference>
<dbReference type="InterPro" id="IPR013332">
    <property type="entry name" value="KPR_N"/>
</dbReference>
<dbReference type="RefSeq" id="WP_160919249.1">
    <property type="nucleotide sequence ID" value="NZ_WMEY01000003.1"/>
</dbReference>
<evidence type="ECO:0000256" key="4">
    <source>
        <dbReference type="ARBA" id="ARBA00013014"/>
    </source>
</evidence>
<comment type="function">
    <text evidence="1 11">Catalyzes the NADPH-dependent reduction of ketopantoate into pantoic acid.</text>
</comment>
<evidence type="ECO:0000259" key="12">
    <source>
        <dbReference type="Pfam" id="PF02558"/>
    </source>
</evidence>
<dbReference type="InterPro" id="IPR036291">
    <property type="entry name" value="NAD(P)-bd_dom_sf"/>
</dbReference>
<evidence type="ECO:0000256" key="2">
    <source>
        <dbReference type="ARBA" id="ARBA00004994"/>
    </source>
</evidence>
<keyword evidence="7 11" id="KW-0521">NADP</keyword>
<dbReference type="Proteomes" id="UP000447833">
    <property type="component" value="Unassembled WGS sequence"/>
</dbReference>
<dbReference type="EMBL" id="WMEY01000003">
    <property type="protein sequence ID" value="MYL63685.1"/>
    <property type="molecule type" value="Genomic_DNA"/>
</dbReference>
<evidence type="ECO:0000256" key="9">
    <source>
        <dbReference type="ARBA" id="ARBA00032024"/>
    </source>
</evidence>